<dbReference type="EMBL" id="JNSL01000087">
    <property type="protein sequence ID" value="KGA16333.1"/>
    <property type="molecule type" value="Genomic_DNA"/>
</dbReference>
<dbReference type="GO" id="GO:0005829">
    <property type="term" value="C:cytosol"/>
    <property type="evidence" value="ECO:0007669"/>
    <property type="project" value="TreeGrafter"/>
</dbReference>
<proteinExistence type="predicted"/>
<dbReference type="PROSITE" id="PS01247">
    <property type="entry name" value="IUNH"/>
    <property type="match status" value="1"/>
</dbReference>
<keyword evidence="2" id="KW-0326">Glycosidase</keyword>
<feature type="domain" description="Inosine/uridine-preferring nucleoside hydrolase" evidence="3">
    <location>
        <begin position="5"/>
        <end position="300"/>
    </location>
</feature>
<gene>
    <name evidence="4" type="ORF">GM51_12755</name>
</gene>
<protein>
    <recommendedName>
        <fullName evidence="3">Inosine/uridine-preferring nucleoside hydrolase domain-containing protein</fullName>
    </recommendedName>
</protein>
<dbReference type="InterPro" id="IPR023186">
    <property type="entry name" value="IUNH"/>
</dbReference>
<sequence length="315" mass="34175">MTRALLIDTDPGIDDAVAIALALASPEVDVIGISTVGGNSGLEATTRNALRLLEFMGRTDIPVASGHAEPYARAKMETGYEPVHGHDGLAGIDLPEPTTKVVSTDAPAFLAEKIRNSPDPVTLIAIGPLTNIAHLADRFPDVIPMIDRFVIMGGAARTGNVTPVAEFNIWHDPEAAKRVFASGINTVMVGLDVTHSVKTYETLWGWLKDGSKFGNVFDHILTSYTNFYEIFYGERMTHQHDALAMAEAIWPNIMELEPAFIDVECQGELTLGMTVTDTRLRNGVEPNGYVAWSIDGDKFHSKLMAALEKMAKLVG</sequence>
<evidence type="ECO:0000256" key="1">
    <source>
        <dbReference type="ARBA" id="ARBA00022801"/>
    </source>
</evidence>
<evidence type="ECO:0000259" key="3">
    <source>
        <dbReference type="Pfam" id="PF01156"/>
    </source>
</evidence>
<dbReference type="AlphaFoldDB" id="A0A094SDR8"/>
<dbReference type="Gene3D" id="3.90.245.10">
    <property type="entry name" value="Ribonucleoside hydrolase-like"/>
    <property type="match status" value="1"/>
</dbReference>
<dbReference type="InterPro" id="IPR036452">
    <property type="entry name" value="Ribo_hydro-like"/>
</dbReference>
<dbReference type="PANTHER" id="PTHR12304:SF4">
    <property type="entry name" value="URIDINE NUCLEOSIDASE"/>
    <property type="match status" value="1"/>
</dbReference>
<dbReference type="GO" id="GO:0008477">
    <property type="term" value="F:purine nucleosidase activity"/>
    <property type="evidence" value="ECO:0007669"/>
    <property type="project" value="TreeGrafter"/>
</dbReference>
<keyword evidence="1" id="KW-0378">Hydrolase</keyword>
<dbReference type="Pfam" id="PF01156">
    <property type="entry name" value="IU_nuc_hydro"/>
    <property type="match status" value="1"/>
</dbReference>
<reference evidence="4" key="1">
    <citation type="submission" date="2014-06" db="EMBL/GenBank/DDBJ databases">
        <title>Key roles for freshwater Actinobacteria revealed by deep metagenomic sequencing.</title>
        <authorList>
            <person name="Ghai R."/>
            <person name="Mizuno C.M."/>
            <person name="Picazo A."/>
            <person name="Camacho A."/>
            <person name="Rodriguez-Valera F."/>
        </authorList>
    </citation>
    <scope>NUCLEOTIDE SEQUENCE</scope>
</reference>
<dbReference type="InterPro" id="IPR015910">
    <property type="entry name" value="I/U_nuclsd_hydro_CS"/>
</dbReference>
<dbReference type="GO" id="GO:0006152">
    <property type="term" value="P:purine nucleoside catabolic process"/>
    <property type="evidence" value="ECO:0007669"/>
    <property type="project" value="TreeGrafter"/>
</dbReference>
<organism evidence="4">
    <name type="scientific">freshwater metagenome</name>
    <dbReference type="NCBI Taxonomy" id="449393"/>
    <lineage>
        <taxon>unclassified sequences</taxon>
        <taxon>metagenomes</taxon>
        <taxon>ecological metagenomes</taxon>
    </lineage>
</organism>
<name>A0A094SDR8_9ZZZZ</name>
<comment type="caution">
    <text evidence="4">The sequence shown here is derived from an EMBL/GenBank/DDBJ whole genome shotgun (WGS) entry which is preliminary data.</text>
</comment>
<dbReference type="PANTHER" id="PTHR12304">
    <property type="entry name" value="INOSINE-URIDINE PREFERRING NUCLEOSIDE HYDROLASE"/>
    <property type="match status" value="1"/>
</dbReference>
<dbReference type="SUPFAM" id="SSF53590">
    <property type="entry name" value="Nucleoside hydrolase"/>
    <property type="match status" value="1"/>
</dbReference>
<evidence type="ECO:0000256" key="2">
    <source>
        <dbReference type="ARBA" id="ARBA00023295"/>
    </source>
</evidence>
<dbReference type="GO" id="GO:0045437">
    <property type="term" value="F:uridine nucleosidase activity"/>
    <property type="evidence" value="ECO:0007669"/>
    <property type="project" value="UniProtKB-ARBA"/>
</dbReference>
<accession>A0A094SDR8</accession>
<dbReference type="CDD" id="cd02651">
    <property type="entry name" value="nuc_hydro_IU_UC_XIUA"/>
    <property type="match status" value="1"/>
</dbReference>
<evidence type="ECO:0000313" key="4">
    <source>
        <dbReference type="EMBL" id="KGA16333.1"/>
    </source>
</evidence>
<dbReference type="InterPro" id="IPR001910">
    <property type="entry name" value="Inosine/uridine_hydrolase_dom"/>
</dbReference>